<evidence type="ECO:0000313" key="2">
    <source>
        <dbReference type="EMBL" id="KAF8570985.1"/>
    </source>
</evidence>
<gene>
    <name evidence="2" type="ORF">P879_05316</name>
</gene>
<keyword evidence="1" id="KW-0812">Transmembrane</keyword>
<name>A0A8T0DST0_9TREM</name>
<protein>
    <submittedName>
        <fullName evidence="2">Uncharacterized protein</fullName>
    </submittedName>
</protein>
<organism evidence="2 3">
    <name type="scientific">Paragonimus westermani</name>
    <dbReference type="NCBI Taxonomy" id="34504"/>
    <lineage>
        <taxon>Eukaryota</taxon>
        <taxon>Metazoa</taxon>
        <taxon>Spiralia</taxon>
        <taxon>Lophotrochozoa</taxon>
        <taxon>Platyhelminthes</taxon>
        <taxon>Trematoda</taxon>
        <taxon>Digenea</taxon>
        <taxon>Plagiorchiida</taxon>
        <taxon>Troglotremata</taxon>
        <taxon>Troglotrematidae</taxon>
        <taxon>Paragonimus</taxon>
    </lineage>
</organism>
<sequence>MPMIVVTHEGDPTIPLYDSSPTMQRALLTLGYSNWSEAELAAHTQVPSFKRFFQQTRIAIKERGGTWNCTRNISNALVPVDNVTGWNNVLFFTTAFLLAVLFTRVRQHISVRVVIPRMYKIFRHIYAATMYQT</sequence>
<dbReference type="AlphaFoldDB" id="A0A8T0DST0"/>
<keyword evidence="1" id="KW-1133">Transmembrane helix</keyword>
<keyword evidence="3" id="KW-1185">Reference proteome</keyword>
<comment type="caution">
    <text evidence="2">The sequence shown here is derived from an EMBL/GenBank/DDBJ whole genome shotgun (WGS) entry which is preliminary data.</text>
</comment>
<feature type="transmembrane region" description="Helical" evidence="1">
    <location>
        <begin position="85"/>
        <end position="102"/>
    </location>
</feature>
<reference evidence="2 3" key="1">
    <citation type="submission" date="2019-07" db="EMBL/GenBank/DDBJ databases">
        <title>Annotation for the trematode Paragonimus westermani.</title>
        <authorList>
            <person name="Choi Y.-J."/>
        </authorList>
    </citation>
    <scope>NUCLEOTIDE SEQUENCE [LARGE SCALE GENOMIC DNA]</scope>
    <source>
        <strain evidence="2">180907_Pwestermani</strain>
    </source>
</reference>
<accession>A0A8T0DST0</accession>
<evidence type="ECO:0000256" key="1">
    <source>
        <dbReference type="SAM" id="Phobius"/>
    </source>
</evidence>
<dbReference type="EMBL" id="JTDF01000781">
    <property type="protein sequence ID" value="KAF8570985.1"/>
    <property type="molecule type" value="Genomic_DNA"/>
</dbReference>
<dbReference type="Proteomes" id="UP000699462">
    <property type="component" value="Unassembled WGS sequence"/>
</dbReference>
<keyword evidence="1" id="KW-0472">Membrane</keyword>
<proteinExistence type="predicted"/>
<evidence type="ECO:0000313" key="3">
    <source>
        <dbReference type="Proteomes" id="UP000699462"/>
    </source>
</evidence>